<gene>
    <name evidence="1" type="ORF">CR513_27152</name>
</gene>
<dbReference type="Proteomes" id="UP000257109">
    <property type="component" value="Unassembled WGS sequence"/>
</dbReference>
<reference evidence="1" key="1">
    <citation type="submission" date="2018-05" db="EMBL/GenBank/DDBJ databases">
        <title>Draft genome of Mucuna pruriens seed.</title>
        <authorList>
            <person name="Nnadi N.E."/>
            <person name="Vos R."/>
            <person name="Hasami M.H."/>
            <person name="Devisetty U.K."/>
            <person name="Aguiy J.C."/>
        </authorList>
    </citation>
    <scope>NUCLEOTIDE SEQUENCE [LARGE SCALE GENOMIC DNA]</scope>
    <source>
        <strain evidence="1">JCA_2017</strain>
    </source>
</reference>
<dbReference type="OrthoDB" id="1166063at2759"/>
<evidence type="ECO:0000313" key="1">
    <source>
        <dbReference type="EMBL" id="RDX90935.1"/>
    </source>
</evidence>
<dbReference type="EMBL" id="QJKJ01005246">
    <property type="protein sequence ID" value="RDX90935.1"/>
    <property type="molecule type" value="Genomic_DNA"/>
</dbReference>
<organism evidence="1 2">
    <name type="scientific">Mucuna pruriens</name>
    <name type="common">Velvet bean</name>
    <name type="synonym">Dolichos pruriens</name>
    <dbReference type="NCBI Taxonomy" id="157652"/>
    <lineage>
        <taxon>Eukaryota</taxon>
        <taxon>Viridiplantae</taxon>
        <taxon>Streptophyta</taxon>
        <taxon>Embryophyta</taxon>
        <taxon>Tracheophyta</taxon>
        <taxon>Spermatophyta</taxon>
        <taxon>Magnoliopsida</taxon>
        <taxon>eudicotyledons</taxon>
        <taxon>Gunneridae</taxon>
        <taxon>Pentapetalae</taxon>
        <taxon>rosids</taxon>
        <taxon>fabids</taxon>
        <taxon>Fabales</taxon>
        <taxon>Fabaceae</taxon>
        <taxon>Papilionoideae</taxon>
        <taxon>50 kb inversion clade</taxon>
        <taxon>NPAAA clade</taxon>
        <taxon>indigoferoid/millettioid clade</taxon>
        <taxon>Phaseoleae</taxon>
        <taxon>Mucuna</taxon>
    </lineage>
</organism>
<name>A0A371GK63_MUCPR</name>
<comment type="caution">
    <text evidence="1">The sequence shown here is derived from an EMBL/GenBank/DDBJ whole genome shotgun (WGS) entry which is preliminary data.</text>
</comment>
<dbReference type="AlphaFoldDB" id="A0A371GK63"/>
<keyword evidence="2" id="KW-1185">Reference proteome</keyword>
<sequence>MDSLALNKLGAMVSTLHLGMKRSMGRPPGVNVLDFDVNPRCEDECERPLLIENLKEVNIRPKPAHKTKIGTTLAQEDESRLVAFLRENRDVFAWSSVDMPGIDPDLLCHHLSISLGYLLVAQRRRMLGEEK</sequence>
<protein>
    <submittedName>
        <fullName evidence="1">Uncharacterized protein</fullName>
    </submittedName>
</protein>
<evidence type="ECO:0000313" key="2">
    <source>
        <dbReference type="Proteomes" id="UP000257109"/>
    </source>
</evidence>
<accession>A0A371GK63</accession>
<feature type="non-terminal residue" evidence="1">
    <location>
        <position position="1"/>
    </location>
</feature>
<proteinExistence type="predicted"/>